<sequence>MGIVNMSYDYYPADGILKHELSKEPYGDLLQSYVEGNFPYAVNWMEGQLLLTHLPGINRVHLLRSLLLQLRGSQSLEEYGAATLRALFGYMPNDRQREFAQLILKHANLYVANPNYAELTHYESSRNSLEQYPVDAIETPEKGSQLIITSYMKSYLDILETLLKTQGARIAPFMLIGPSGSGKTLLLQRAVLENSGYQLATINCSTQLTPRYILHTLKTHCVTVSGVKGREYRPKQARLVLFMKNLDLCQQDSWGASEVVELLLQLAQRGGFYAENLEWIGVSGLQICASIGANSGKIAPRYYAINQFVRVSRPTSQDMLEIVQRRLEPLLEEHFRGSENRGRSGVNLQHVSESLMDCFEKLQATFTNVGGRQAHYQFSPKCIMKLLDALVFYPASDFNEALYCELLGMFRDRLISEEHVQQFEGVLKQTMRKYCGKEKVFFVPKSPKARGHLRCLTHDEWMEEVQRQVTICSEY</sequence>
<dbReference type="GO" id="GO:0045505">
    <property type="term" value="F:dynein intermediate chain binding"/>
    <property type="evidence" value="ECO:0007669"/>
    <property type="project" value="InterPro"/>
</dbReference>
<dbReference type="GO" id="GO:0035721">
    <property type="term" value="P:intraciliary retrograde transport"/>
    <property type="evidence" value="ECO:0007669"/>
    <property type="project" value="EnsemblMetazoa"/>
</dbReference>
<dbReference type="Gene3D" id="3.40.50.300">
    <property type="entry name" value="P-loop containing nucleotide triphosphate hydrolases"/>
    <property type="match status" value="1"/>
</dbReference>
<dbReference type="InterPro" id="IPR054354">
    <property type="entry name" value="DYNC2H1-like_lid"/>
</dbReference>
<dbReference type="GO" id="GO:0007605">
    <property type="term" value="P:sensory perception of sound"/>
    <property type="evidence" value="ECO:0007669"/>
    <property type="project" value="EnsemblMetazoa"/>
</dbReference>
<dbReference type="EMBL" id="CH954179">
    <property type="protein sequence ID" value="KQS61954.1"/>
    <property type="molecule type" value="Genomic_DNA"/>
</dbReference>
<feature type="domain" description="Dynein 2 heavy chain 1 cytoplasmic ATPase lid" evidence="1">
    <location>
        <begin position="347"/>
        <end position="419"/>
    </location>
</feature>
<evidence type="ECO:0000313" key="2">
    <source>
        <dbReference type="EMBL" id="KQS61954.1"/>
    </source>
</evidence>
<dbReference type="InterPro" id="IPR027417">
    <property type="entry name" value="P-loop_NTPase"/>
</dbReference>
<evidence type="ECO:0000313" key="3">
    <source>
        <dbReference type="Proteomes" id="UP000008711"/>
    </source>
</evidence>
<dbReference type="AlphaFoldDB" id="A0A0Q5VY22"/>
<dbReference type="PANTHER" id="PTHR45703:SF22">
    <property type="entry name" value="DYNEIN CYTOPLASMIC 2 HEAVY CHAIN 1"/>
    <property type="match status" value="1"/>
</dbReference>
<dbReference type="GO" id="GO:0030286">
    <property type="term" value="C:dynein complex"/>
    <property type="evidence" value="ECO:0007669"/>
    <property type="project" value="InterPro"/>
</dbReference>
<evidence type="ECO:0000259" key="1">
    <source>
        <dbReference type="Pfam" id="PF22597"/>
    </source>
</evidence>
<reference evidence="2 3" key="2">
    <citation type="journal article" date="2008" name="Bioinformatics">
        <title>Assembly reconciliation.</title>
        <authorList>
            <person name="Zimin A.V."/>
            <person name="Smith D.R."/>
            <person name="Sutton G."/>
            <person name="Yorke J.A."/>
        </authorList>
    </citation>
    <scope>NUCLEOTIDE SEQUENCE [LARGE SCALE GENOMIC DNA]</scope>
    <source>
        <strain evidence="2 3">TSC#14021-0224.01</strain>
    </source>
</reference>
<accession>A0A0Q5VY22</accession>
<dbReference type="Proteomes" id="UP000008711">
    <property type="component" value="Unassembled WGS sequence"/>
</dbReference>
<name>A0A0Q5VY22_DROER</name>
<dbReference type="PANTHER" id="PTHR45703">
    <property type="entry name" value="DYNEIN HEAVY CHAIN"/>
    <property type="match status" value="1"/>
</dbReference>
<keyword evidence="3" id="KW-1185">Reference proteome</keyword>
<proteinExistence type="predicted"/>
<dbReference type="GO" id="GO:0051959">
    <property type="term" value="F:dynein light intermediate chain binding"/>
    <property type="evidence" value="ECO:0007669"/>
    <property type="project" value="InterPro"/>
</dbReference>
<dbReference type="GO" id="GO:0005930">
    <property type="term" value="C:axoneme"/>
    <property type="evidence" value="ECO:0007669"/>
    <property type="project" value="EnsemblMetazoa"/>
</dbReference>
<dbReference type="Pfam" id="PF22597">
    <property type="entry name" value="DYN_lid"/>
    <property type="match status" value="1"/>
</dbReference>
<dbReference type="Pfam" id="PF12775">
    <property type="entry name" value="AAA_7"/>
    <property type="match status" value="1"/>
</dbReference>
<dbReference type="GO" id="GO:0031223">
    <property type="term" value="P:auditory behavior"/>
    <property type="evidence" value="ECO:0007669"/>
    <property type="project" value="EnsemblMetazoa"/>
</dbReference>
<gene>
    <name evidence="2" type="primary">Dere\GG26644</name>
    <name evidence="2" type="synonym">GG26644</name>
    <name evidence="2" type="ORF">Dere_GG26644</name>
</gene>
<protein>
    <recommendedName>
        <fullName evidence="1">Dynein 2 heavy chain 1 cytoplasmic ATPase lid domain-containing protein</fullName>
    </recommendedName>
</protein>
<dbReference type="GO" id="GO:0045433">
    <property type="term" value="P:male courtship behavior, veined wing generated song production"/>
    <property type="evidence" value="ECO:0007669"/>
    <property type="project" value="EnsemblMetazoa"/>
</dbReference>
<organism evidence="2 3">
    <name type="scientific">Drosophila erecta</name>
    <name type="common">Fruit fly</name>
    <dbReference type="NCBI Taxonomy" id="7220"/>
    <lineage>
        <taxon>Eukaryota</taxon>
        <taxon>Metazoa</taxon>
        <taxon>Ecdysozoa</taxon>
        <taxon>Arthropoda</taxon>
        <taxon>Hexapoda</taxon>
        <taxon>Insecta</taxon>
        <taxon>Pterygota</taxon>
        <taxon>Neoptera</taxon>
        <taxon>Endopterygota</taxon>
        <taxon>Diptera</taxon>
        <taxon>Brachycera</taxon>
        <taxon>Muscomorpha</taxon>
        <taxon>Ephydroidea</taxon>
        <taxon>Drosophilidae</taxon>
        <taxon>Drosophila</taxon>
        <taxon>Sophophora</taxon>
    </lineage>
</organism>
<dbReference type="Gene3D" id="1.20.920.30">
    <property type="match status" value="1"/>
</dbReference>
<dbReference type="GO" id="GO:0007628">
    <property type="term" value="P:adult walking behavior"/>
    <property type="evidence" value="ECO:0007669"/>
    <property type="project" value="EnsemblMetazoa"/>
</dbReference>
<dbReference type="SUPFAM" id="SSF52540">
    <property type="entry name" value="P-loop containing nucleoside triphosphate hydrolases"/>
    <property type="match status" value="1"/>
</dbReference>
<dbReference type="InterPro" id="IPR026983">
    <property type="entry name" value="DHC"/>
</dbReference>
<reference evidence="2 3" key="1">
    <citation type="journal article" date="2007" name="Nature">
        <title>Evolution of genes and genomes on the Drosophila phylogeny.</title>
        <authorList>
            <consortium name="Drosophila 12 Genomes Consortium"/>
            <person name="Clark A.G."/>
            <person name="Eisen M.B."/>
            <person name="Smith D.R."/>
            <person name="Bergman C.M."/>
            <person name="Oliver B."/>
            <person name="Markow T.A."/>
            <person name="Kaufman T.C."/>
            <person name="Kellis M."/>
            <person name="Gelbart W."/>
            <person name="Iyer V.N."/>
            <person name="Pollard D.A."/>
            <person name="Sackton T.B."/>
            <person name="Larracuente A.M."/>
            <person name="Singh N.D."/>
            <person name="Abad J.P."/>
            <person name="Abt D.N."/>
            <person name="Adryan B."/>
            <person name="Aguade M."/>
            <person name="Akashi H."/>
            <person name="Anderson W.W."/>
            <person name="Aquadro C.F."/>
            <person name="Ardell D.H."/>
            <person name="Arguello R."/>
            <person name="Artieri C.G."/>
            <person name="Barbash D.A."/>
            <person name="Barker D."/>
            <person name="Barsanti P."/>
            <person name="Batterham P."/>
            <person name="Batzoglou S."/>
            <person name="Begun D."/>
            <person name="Bhutkar A."/>
            <person name="Blanco E."/>
            <person name="Bosak S.A."/>
            <person name="Bradley R.K."/>
            <person name="Brand A.D."/>
            <person name="Brent M.R."/>
            <person name="Brooks A.N."/>
            <person name="Brown R.H."/>
            <person name="Butlin R.K."/>
            <person name="Caggese C."/>
            <person name="Calvi B.R."/>
            <person name="Bernardo de Carvalho A."/>
            <person name="Caspi A."/>
            <person name="Castrezana S."/>
            <person name="Celniker S.E."/>
            <person name="Chang J.L."/>
            <person name="Chapple C."/>
            <person name="Chatterji S."/>
            <person name="Chinwalla A."/>
            <person name="Civetta A."/>
            <person name="Clifton S.W."/>
            <person name="Comeron J.M."/>
            <person name="Costello J.C."/>
            <person name="Coyne J.A."/>
            <person name="Daub J."/>
            <person name="David R.G."/>
            <person name="Delcher A.L."/>
            <person name="Delehaunty K."/>
            <person name="Do C.B."/>
            <person name="Ebling H."/>
            <person name="Edwards K."/>
            <person name="Eickbush T."/>
            <person name="Evans J.D."/>
            <person name="Filipski A."/>
            <person name="Findeiss S."/>
            <person name="Freyhult E."/>
            <person name="Fulton L."/>
            <person name="Fulton R."/>
            <person name="Garcia A.C."/>
            <person name="Gardiner A."/>
            <person name="Garfield D.A."/>
            <person name="Garvin B.E."/>
            <person name="Gibson G."/>
            <person name="Gilbert D."/>
            <person name="Gnerre S."/>
            <person name="Godfrey J."/>
            <person name="Good R."/>
            <person name="Gotea V."/>
            <person name="Gravely B."/>
            <person name="Greenberg A.J."/>
            <person name="Griffiths-Jones S."/>
            <person name="Gross S."/>
            <person name="Guigo R."/>
            <person name="Gustafson E.A."/>
            <person name="Haerty W."/>
            <person name="Hahn M.W."/>
            <person name="Halligan D.L."/>
            <person name="Halpern A.L."/>
            <person name="Halter G.M."/>
            <person name="Han M.V."/>
            <person name="Heger A."/>
            <person name="Hillier L."/>
            <person name="Hinrichs A.S."/>
            <person name="Holmes I."/>
            <person name="Hoskins R.A."/>
            <person name="Hubisz M.J."/>
            <person name="Hultmark D."/>
            <person name="Huntley M.A."/>
            <person name="Jaffe D.B."/>
            <person name="Jagadeeshan S."/>
            <person name="Jeck W.R."/>
            <person name="Johnson J."/>
            <person name="Jones C.D."/>
            <person name="Jordan W.C."/>
            <person name="Karpen G.H."/>
            <person name="Kataoka E."/>
            <person name="Keightley P.D."/>
            <person name="Kheradpour P."/>
            <person name="Kirkness E.F."/>
            <person name="Koerich L.B."/>
            <person name="Kristiansen K."/>
            <person name="Kudrna D."/>
            <person name="Kulathinal R.J."/>
            <person name="Kumar S."/>
            <person name="Kwok R."/>
            <person name="Lander E."/>
            <person name="Langley C.H."/>
            <person name="Lapoint R."/>
            <person name="Lazzaro B.P."/>
            <person name="Lee S.J."/>
            <person name="Levesque L."/>
            <person name="Li R."/>
            <person name="Lin C.F."/>
            <person name="Lin M.F."/>
            <person name="Lindblad-Toh K."/>
            <person name="Llopart A."/>
            <person name="Long M."/>
            <person name="Low L."/>
            <person name="Lozovsky E."/>
            <person name="Lu J."/>
            <person name="Luo M."/>
            <person name="Machado C.A."/>
            <person name="Makalowski W."/>
            <person name="Marzo M."/>
            <person name="Matsuda M."/>
            <person name="Matzkin L."/>
            <person name="McAllister B."/>
            <person name="McBride C.S."/>
            <person name="McKernan B."/>
            <person name="McKernan K."/>
            <person name="Mendez-Lago M."/>
            <person name="Minx P."/>
            <person name="Mollenhauer M.U."/>
            <person name="Montooth K."/>
            <person name="Mount S.M."/>
            <person name="Mu X."/>
            <person name="Myers E."/>
            <person name="Negre B."/>
            <person name="Newfeld S."/>
            <person name="Nielsen R."/>
            <person name="Noor M.A."/>
            <person name="O'Grady P."/>
            <person name="Pachter L."/>
            <person name="Papaceit M."/>
            <person name="Parisi M.J."/>
            <person name="Parisi M."/>
            <person name="Parts L."/>
            <person name="Pedersen J.S."/>
            <person name="Pesole G."/>
            <person name="Phillippy A.M."/>
            <person name="Ponting C.P."/>
            <person name="Pop M."/>
            <person name="Porcelli D."/>
            <person name="Powell J.R."/>
            <person name="Prohaska S."/>
            <person name="Pruitt K."/>
            <person name="Puig M."/>
            <person name="Quesneville H."/>
            <person name="Ram K.R."/>
            <person name="Rand D."/>
            <person name="Rasmussen M.D."/>
            <person name="Reed L.K."/>
            <person name="Reenan R."/>
            <person name="Reily A."/>
            <person name="Remington K.A."/>
            <person name="Rieger T.T."/>
            <person name="Ritchie M.G."/>
            <person name="Robin C."/>
            <person name="Rogers Y.H."/>
            <person name="Rohde C."/>
            <person name="Rozas J."/>
            <person name="Rubenfield M.J."/>
            <person name="Ruiz A."/>
            <person name="Russo S."/>
            <person name="Salzberg S.L."/>
            <person name="Sanchez-Gracia A."/>
            <person name="Saranga D.J."/>
            <person name="Sato H."/>
            <person name="Schaeffer S.W."/>
            <person name="Schatz M.C."/>
            <person name="Schlenke T."/>
            <person name="Schwartz R."/>
            <person name="Segarra C."/>
            <person name="Singh R.S."/>
            <person name="Sirot L."/>
            <person name="Sirota M."/>
            <person name="Sisneros N.B."/>
            <person name="Smith C.D."/>
            <person name="Smith T.F."/>
            <person name="Spieth J."/>
            <person name="Stage D.E."/>
            <person name="Stark A."/>
            <person name="Stephan W."/>
            <person name="Strausberg R.L."/>
            <person name="Strempel S."/>
            <person name="Sturgill D."/>
            <person name="Sutton G."/>
            <person name="Sutton G.G."/>
            <person name="Tao W."/>
            <person name="Teichmann S."/>
            <person name="Tobari Y.N."/>
            <person name="Tomimura Y."/>
            <person name="Tsolas J.M."/>
            <person name="Valente V.L."/>
            <person name="Venter E."/>
            <person name="Venter J.C."/>
            <person name="Vicario S."/>
            <person name="Vieira F.G."/>
            <person name="Vilella A.J."/>
            <person name="Villasante A."/>
            <person name="Walenz B."/>
            <person name="Wang J."/>
            <person name="Wasserman M."/>
            <person name="Watts T."/>
            <person name="Wilson D."/>
            <person name="Wilson R.K."/>
            <person name="Wing R.A."/>
            <person name="Wolfner M.F."/>
            <person name="Wong A."/>
            <person name="Wong G.K."/>
            <person name="Wu C.I."/>
            <person name="Wu G."/>
            <person name="Yamamoto D."/>
            <person name="Yang H.P."/>
            <person name="Yang S.P."/>
            <person name="Yorke J.A."/>
            <person name="Yoshida K."/>
            <person name="Zdobnov E."/>
            <person name="Zhang P."/>
            <person name="Zhang Y."/>
            <person name="Zimin A.V."/>
            <person name="Baldwin J."/>
            <person name="Abdouelleil A."/>
            <person name="Abdulkadir J."/>
            <person name="Abebe A."/>
            <person name="Abera B."/>
            <person name="Abreu J."/>
            <person name="Acer S.C."/>
            <person name="Aftuck L."/>
            <person name="Alexander A."/>
            <person name="An P."/>
            <person name="Anderson E."/>
            <person name="Anderson S."/>
            <person name="Arachi H."/>
            <person name="Azer M."/>
            <person name="Bachantsang P."/>
            <person name="Barry A."/>
            <person name="Bayul T."/>
            <person name="Berlin A."/>
            <person name="Bessette D."/>
            <person name="Bloom T."/>
            <person name="Blye J."/>
            <person name="Boguslavskiy L."/>
            <person name="Bonnet C."/>
            <person name="Boukhgalter B."/>
            <person name="Bourzgui I."/>
            <person name="Brown A."/>
            <person name="Cahill P."/>
            <person name="Channer S."/>
            <person name="Cheshatsang Y."/>
            <person name="Chuda L."/>
            <person name="Citroen M."/>
            <person name="Collymore A."/>
            <person name="Cooke P."/>
            <person name="Costello M."/>
            <person name="D'Aco K."/>
            <person name="Daza R."/>
            <person name="De Haan G."/>
            <person name="DeGray S."/>
            <person name="DeMaso C."/>
            <person name="Dhargay N."/>
            <person name="Dooley K."/>
            <person name="Dooley E."/>
            <person name="Doricent M."/>
            <person name="Dorje P."/>
            <person name="Dorjee K."/>
            <person name="Dupes A."/>
            <person name="Elong R."/>
            <person name="Falk J."/>
            <person name="Farina A."/>
            <person name="Faro S."/>
            <person name="Ferguson D."/>
            <person name="Fisher S."/>
            <person name="Foley C.D."/>
            <person name="Franke A."/>
            <person name="Friedrich D."/>
            <person name="Gadbois L."/>
            <person name="Gearin G."/>
            <person name="Gearin C.R."/>
            <person name="Giannoukos G."/>
            <person name="Goode T."/>
            <person name="Graham J."/>
            <person name="Grandbois E."/>
            <person name="Grewal S."/>
            <person name="Gyaltsen K."/>
            <person name="Hafez N."/>
            <person name="Hagos B."/>
            <person name="Hall J."/>
            <person name="Henson C."/>
            <person name="Hollinger A."/>
            <person name="Honan T."/>
            <person name="Huard M.D."/>
            <person name="Hughes L."/>
            <person name="Hurhula B."/>
            <person name="Husby M.E."/>
            <person name="Kamat A."/>
            <person name="Kanga B."/>
            <person name="Kashin S."/>
            <person name="Khazanovich D."/>
            <person name="Kisner P."/>
            <person name="Lance K."/>
            <person name="Lara M."/>
            <person name="Lee W."/>
            <person name="Lennon N."/>
            <person name="Letendre F."/>
            <person name="LeVine R."/>
            <person name="Lipovsky A."/>
            <person name="Liu X."/>
            <person name="Liu J."/>
            <person name="Liu S."/>
            <person name="Lokyitsang T."/>
            <person name="Lokyitsang Y."/>
            <person name="Lubonja R."/>
            <person name="Lui A."/>
            <person name="MacDonald P."/>
            <person name="Magnisalis V."/>
            <person name="Maru K."/>
            <person name="Matthews C."/>
            <person name="McCusker W."/>
            <person name="McDonough S."/>
            <person name="Mehta T."/>
            <person name="Meldrim J."/>
            <person name="Meneus L."/>
            <person name="Mihai O."/>
            <person name="Mihalev A."/>
            <person name="Mihova T."/>
            <person name="Mittelman R."/>
            <person name="Mlenga V."/>
            <person name="Montmayeur A."/>
            <person name="Mulrain L."/>
            <person name="Navidi A."/>
            <person name="Naylor J."/>
            <person name="Negash T."/>
            <person name="Nguyen T."/>
            <person name="Nguyen N."/>
            <person name="Nicol R."/>
            <person name="Norbu C."/>
            <person name="Norbu N."/>
            <person name="Novod N."/>
            <person name="O'Neill B."/>
            <person name="Osman S."/>
            <person name="Markiewicz E."/>
            <person name="Oyono O.L."/>
            <person name="Patti C."/>
            <person name="Phunkhang P."/>
            <person name="Pierre F."/>
            <person name="Priest M."/>
            <person name="Raghuraman S."/>
            <person name="Rege F."/>
            <person name="Reyes R."/>
            <person name="Rise C."/>
            <person name="Rogov P."/>
            <person name="Ross K."/>
            <person name="Ryan E."/>
            <person name="Settipalli S."/>
            <person name="Shea T."/>
            <person name="Sherpa N."/>
            <person name="Shi L."/>
            <person name="Shih D."/>
            <person name="Sparrow T."/>
            <person name="Spaulding J."/>
            <person name="Stalker J."/>
            <person name="Stange-Thomann N."/>
            <person name="Stavropoulos S."/>
            <person name="Stone C."/>
            <person name="Strader C."/>
            <person name="Tesfaye S."/>
            <person name="Thomson T."/>
            <person name="Thoulutsang Y."/>
            <person name="Thoulutsang D."/>
            <person name="Topham K."/>
            <person name="Topping I."/>
            <person name="Tsamla T."/>
            <person name="Vassiliev H."/>
            <person name="Vo A."/>
            <person name="Wangchuk T."/>
            <person name="Wangdi T."/>
            <person name="Weiand M."/>
            <person name="Wilkinson J."/>
            <person name="Wilson A."/>
            <person name="Yadav S."/>
            <person name="Young G."/>
            <person name="Yu Q."/>
            <person name="Zembek L."/>
            <person name="Zhong D."/>
            <person name="Zimmer A."/>
            <person name="Zwirko Z."/>
            <person name="Jaffe D.B."/>
            <person name="Alvarez P."/>
            <person name="Brockman W."/>
            <person name="Butler J."/>
            <person name="Chin C."/>
            <person name="Gnerre S."/>
            <person name="Grabherr M."/>
            <person name="Kleber M."/>
            <person name="Mauceli E."/>
            <person name="MacCallum I."/>
        </authorList>
    </citation>
    <scope>NUCLEOTIDE SEQUENCE [LARGE SCALE GENOMIC DNA]</scope>
    <source>
        <strain evidence="2 3">TSC#14021-0224.01</strain>
    </source>
</reference>
<dbReference type="OrthoDB" id="447173at2759"/>